<dbReference type="EMBL" id="QHKM01000002">
    <property type="protein sequence ID" value="RAK68328.1"/>
    <property type="molecule type" value="Genomic_DNA"/>
</dbReference>
<proteinExistence type="predicted"/>
<reference evidence="4" key="1">
    <citation type="submission" date="2018-05" db="EMBL/GenBank/DDBJ databases">
        <authorList>
            <person name="Nie L."/>
        </authorList>
    </citation>
    <scope>NUCLEOTIDE SEQUENCE [LARGE SCALE GENOMIC DNA]</scope>
    <source>
        <strain evidence="4">NL</strain>
    </source>
</reference>
<sequence>MGFLRWGGLAALTLFVSTAQAQTPAPTTAPADGWTLSAPAAEGLAAARLLSLDSAIRAGVFPHISSVVVARHGKLAYEQYYHGASAATLHDTRSATKTITGMLVGLAIEHRYLPGVQQPVLRYFRDKKRLANPDPRKDRLTVEDLLTMSSILECDDENQFSRGNEERMYLVEDWHRFALELPVRGFAAWVTKPADAPYGRSFSYCTAGVTLLGGLLERATHQKVDAFAAQYLFGPLGIGAVEWQYTPLGTAQTGGGLQLRSRDFLKLGQLYLNQGQWNGRQLLPAEWVRASLAPHASVGRDGLEYGYLWWLQNYGSAQQPIPAALMMGNGGNKIGLFPTLDMVVVITSTGYGSGKAHQQSDTMLRRYLVPAAQ</sequence>
<dbReference type="OrthoDB" id="1185352at2"/>
<comment type="caution">
    <text evidence="3">The sequence shown here is derived from an EMBL/GenBank/DDBJ whole genome shotgun (WGS) entry which is preliminary data.</text>
</comment>
<dbReference type="RefSeq" id="WP_111477941.1">
    <property type="nucleotide sequence ID" value="NZ_QHKM01000002.1"/>
</dbReference>
<gene>
    <name evidence="3" type="ORF">DLM85_09890</name>
</gene>
<dbReference type="PANTHER" id="PTHR43283:SF7">
    <property type="entry name" value="BETA-LACTAMASE-RELATED DOMAIN-CONTAINING PROTEIN"/>
    <property type="match status" value="1"/>
</dbReference>
<evidence type="ECO:0000259" key="2">
    <source>
        <dbReference type="Pfam" id="PF00144"/>
    </source>
</evidence>
<dbReference type="InterPro" id="IPR001466">
    <property type="entry name" value="Beta-lactam-related"/>
</dbReference>
<dbReference type="AlphaFoldDB" id="A0A328BTG9"/>
<keyword evidence="3" id="KW-0378">Hydrolase</keyword>
<feature type="domain" description="Beta-lactamase-related" evidence="2">
    <location>
        <begin position="66"/>
        <end position="358"/>
    </location>
</feature>
<dbReference type="SUPFAM" id="SSF56601">
    <property type="entry name" value="beta-lactamase/transpeptidase-like"/>
    <property type="match status" value="1"/>
</dbReference>
<keyword evidence="1" id="KW-0732">Signal</keyword>
<dbReference type="InterPro" id="IPR050789">
    <property type="entry name" value="Diverse_Enzym_Activities"/>
</dbReference>
<accession>A0A328BTG9</accession>
<feature type="signal peptide" evidence="1">
    <location>
        <begin position="1"/>
        <end position="21"/>
    </location>
</feature>
<organism evidence="3 4">
    <name type="scientific">Hymenobacter edaphi</name>
    <dbReference type="NCBI Taxonomy" id="2211146"/>
    <lineage>
        <taxon>Bacteria</taxon>
        <taxon>Pseudomonadati</taxon>
        <taxon>Bacteroidota</taxon>
        <taxon>Cytophagia</taxon>
        <taxon>Cytophagales</taxon>
        <taxon>Hymenobacteraceae</taxon>
        <taxon>Hymenobacter</taxon>
    </lineage>
</organism>
<evidence type="ECO:0000313" key="3">
    <source>
        <dbReference type="EMBL" id="RAK68328.1"/>
    </source>
</evidence>
<feature type="chain" id="PRO_5016285830" evidence="1">
    <location>
        <begin position="22"/>
        <end position="373"/>
    </location>
</feature>
<protein>
    <submittedName>
        <fullName evidence="3">Serine hydrolase</fullName>
    </submittedName>
</protein>
<dbReference type="InterPro" id="IPR012338">
    <property type="entry name" value="Beta-lactam/transpept-like"/>
</dbReference>
<dbReference type="GO" id="GO:0016787">
    <property type="term" value="F:hydrolase activity"/>
    <property type="evidence" value="ECO:0007669"/>
    <property type="project" value="UniProtKB-KW"/>
</dbReference>
<name>A0A328BTG9_9BACT</name>
<dbReference type="Proteomes" id="UP000248553">
    <property type="component" value="Unassembled WGS sequence"/>
</dbReference>
<dbReference type="Pfam" id="PF00144">
    <property type="entry name" value="Beta-lactamase"/>
    <property type="match status" value="1"/>
</dbReference>
<dbReference type="Gene3D" id="3.40.710.10">
    <property type="entry name" value="DD-peptidase/beta-lactamase superfamily"/>
    <property type="match status" value="1"/>
</dbReference>
<evidence type="ECO:0000313" key="4">
    <source>
        <dbReference type="Proteomes" id="UP000248553"/>
    </source>
</evidence>
<keyword evidence="4" id="KW-1185">Reference proteome</keyword>
<evidence type="ECO:0000256" key="1">
    <source>
        <dbReference type="SAM" id="SignalP"/>
    </source>
</evidence>
<dbReference type="PANTHER" id="PTHR43283">
    <property type="entry name" value="BETA-LACTAMASE-RELATED"/>
    <property type="match status" value="1"/>
</dbReference>